<protein>
    <submittedName>
        <fullName evidence="1">Uncharacterized protein</fullName>
    </submittedName>
</protein>
<keyword evidence="2" id="KW-1185">Reference proteome</keyword>
<evidence type="ECO:0000313" key="2">
    <source>
        <dbReference type="Proteomes" id="UP001239111"/>
    </source>
</evidence>
<sequence>MDLANLNRLAANGGSLPTVKLNELVPGKRYRISDIREINTKYGSRVITDIDETTQGFLPKRIGELICNDDSLFTNMTQSITALKSIKPSRNSRVVIRSAVKGARGAIKAAGGRKKVKTPRVLLIPEKVVGFLPFLVPLSAGLSATGALAGGAAGVVKAINDAKSAQKQLGGNSRHNKAMEEIALGKGLYLKPYKTGLAQPHAKLVDLRRIEADGGESRYMDVNRLQDTQQSYEGRSKSNLVTLPYPLQYVYHLCRDLTTIDDSDIIYYSLQSLEILCLYGESLAVTIRDNQEFFESCLKEFIIK</sequence>
<comment type="caution">
    <text evidence="1">The sequence shown here is derived from an EMBL/GenBank/DDBJ whole genome shotgun (WGS) entry which is preliminary data.</text>
</comment>
<feature type="non-terminal residue" evidence="1">
    <location>
        <position position="304"/>
    </location>
</feature>
<accession>A0ACC2N5P2</accession>
<reference evidence="1" key="1">
    <citation type="submission" date="2023-04" db="EMBL/GenBank/DDBJ databases">
        <title>A chromosome-level genome assembly of the parasitoid wasp Eretmocerus hayati.</title>
        <authorList>
            <person name="Zhong Y."/>
            <person name="Liu S."/>
            <person name="Liu Y."/>
        </authorList>
    </citation>
    <scope>NUCLEOTIDE SEQUENCE</scope>
    <source>
        <strain evidence="1">ZJU_SS_LIU_2023</strain>
    </source>
</reference>
<gene>
    <name evidence="1" type="ORF">QAD02_007673</name>
</gene>
<organism evidence="1 2">
    <name type="scientific">Eretmocerus hayati</name>
    <dbReference type="NCBI Taxonomy" id="131215"/>
    <lineage>
        <taxon>Eukaryota</taxon>
        <taxon>Metazoa</taxon>
        <taxon>Ecdysozoa</taxon>
        <taxon>Arthropoda</taxon>
        <taxon>Hexapoda</taxon>
        <taxon>Insecta</taxon>
        <taxon>Pterygota</taxon>
        <taxon>Neoptera</taxon>
        <taxon>Endopterygota</taxon>
        <taxon>Hymenoptera</taxon>
        <taxon>Apocrita</taxon>
        <taxon>Proctotrupomorpha</taxon>
        <taxon>Chalcidoidea</taxon>
        <taxon>Aphelinidae</taxon>
        <taxon>Aphelininae</taxon>
        <taxon>Eretmocerus</taxon>
    </lineage>
</organism>
<name>A0ACC2N5P2_9HYME</name>
<dbReference type="EMBL" id="CM056744">
    <property type="protein sequence ID" value="KAJ8666011.1"/>
    <property type="molecule type" value="Genomic_DNA"/>
</dbReference>
<proteinExistence type="predicted"/>
<evidence type="ECO:0000313" key="1">
    <source>
        <dbReference type="EMBL" id="KAJ8666011.1"/>
    </source>
</evidence>
<dbReference type="Proteomes" id="UP001239111">
    <property type="component" value="Chromosome 4"/>
</dbReference>